<keyword evidence="2" id="KW-0808">Transferase</keyword>
<proteinExistence type="predicted"/>
<dbReference type="InterPro" id="IPR001525">
    <property type="entry name" value="C5_MeTfrase"/>
</dbReference>
<dbReference type="PANTHER" id="PTHR45626:SF26">
    <property type="entry name" value="FAMILY HELICASE, PUTATIVE (AFU_ORTHOLOGUE AFUA_2G09120)-RELATED"/>
    <property type="match status" value="1"/>
</dbReference>
<evidence type="ECO:0000256" key="3">
    <source>
        <dbReference type="ARBA" id="ARBA00022741"/>
    </source>
</evidence>
<evidence type="ECO:0000313" key="9">
    <source>
        <dbReference type="Proteomes" id="UP001172102"/>
    </source>
</evidence>
<reference evidence="8" key="1">
    <citation type="submission" date="2023-06" db="EMBL/GenBank/DDBJ databases">
        <title>Genome-scale phylogeny and comparative genomics of the fungal order Sordariales.</title>
        <authorList>
            <consortium name="Lawrence Berkeley National Laboratory"/>
            <person name="Hensen N."/>
            <person name="Bonometti L."/>
            <person name="Westerberg I."/>
            <person name="Brannstrom I.O."/>
            <person name="Guillou S."/>
            <person name="Cros-Aarteil S."/>
            <person name="Calhoun S."/>
            <person name="Haridas S."/>
            <person name="Kuo A."/>
            <person name="Mondo S."/>
            <person name="Pangilinan J."/>
            <person name="Riley R."/>
            <person name="Labutti K."/>
            <person name="Andreopoulos B."/>
            <person name="Lipzen A."/>
            <person name="Chen C."/>
            <person name="Yanf M."/>
            <person name="Daum C."/>
            <person name="Ng V."/>
            <person name="Clum A."/>
            <person name="Steindorff A."/>
            <person name="Ohm R."/>
            <person name="Martin F."/>
            <person name="Silar P."/>
            <person name="Natvig D."/>
            <person name="Lalanne C."/>
            <person name="Gautier V."/>
            <person name="Ament-Velasquez S.L."/>
            <person name="Kruys A."/>
            <person name="Hutchinson M.I."/>
            <person name="Powell A.J."/>
            <person name="Barry K."/>
            <person name="Miller A.N."/>
            <person name="Grigoriev I.V."/>
            <person name="Debuchy R."/>
            <person name="Gladieux P."/>
            <person name="Thoren M.H."/>
            <person name="Johannesson H."/>
        </authorList>
    </citation>
    <scope>NUCLEOTIDE SEQUENCE</scope>
    <source>
        <strain evidence="8">SMH4607-1</strain>
    </source>
</reference>
<feature type="compositionally biased region" description="Basic and acidic residues" evidence="6">
    <location>
        <begin position="1603"/>
        <end position="1632"/>
    </location>
</feature>
<evidence type="ECO:0000313" key="8">
    <source>
        <dbReference type="EMBL" id="KAK0707597.1"/>
    </source>
</evidence>
<keyword evidence="4" id="KW-0378">Hydrolase</keyword>
<dbReference type="GO" id="GO:0032259">
    <property type="term" value="P:methylation"/>
    <property type="evidence" value="ECO:0007669"/>
    <property type="project" value="UniProtKB-KW"/>
</dbReference>
<protein>
    <recommendedName>
        <fullName evidence="7">Helicase C-terminal domain-containing protein</fullName>
    </recommendedName>
</protein>
<feature type="compositionally biased region" description="Basic and acidic residues" evidence="6">
    <location>
        <begin position="1842"/>
        <end position="1851"/>
    </location>
</feature>
<keyword evidence="1" id="KW-0489">Methyltransferase</keyword>
<feature type="domain" description="Helicase C-terminal" evidence="7">
    <location>
        <begin position="2326"/>
        <end position="2489"/>
    </location>
</feature>
<dbReference type="GO" id="GO:0005634">
    <property type="term" value="C:nucleus"/>
    <property type="evidence" value="ECO:0007669"/>
    <property type="project" value="TreeGrafter"/>
</dbReference>
<dbReference type="Gene3D" id="3.40.50.300">
    <property type="entry name" value="P-loop containing nucleotide triphosphate hydrolases"/>
    <property type="match status" value="2"/>
</dbReference>
<dbReference type="InterPro" id="IPR027417">
    <property type="entry name" value="P-loop_NTPase"/>
</dbReference>
<evidence type="ECO:0000256" key="6">
    <source>
        <dbReference type="SAM" id="MobiDB-lite"/>
    </source>
</evidence>
<dbReference type="Pfam" id="PF00145">
    <property type="entry name" value="DNA_methylase"/>
    <property type="match status" value="1"/>
</dbReference>
<dbReference type="InterPro" id="IPR050628">
    <property type="entry name" value="SNF2_RAD54_helicase_TF"/>
</dbReference>
<dbReference type="EMBL" id="JAUKUA010000006">
    <property type="protein sequence ID" value="KAK0707597.1"/>
    <property type="molecule type" value="Genomic_DNA"/>
</dbReference>
<dbReference type="PANTHER" id="PTHR45626">
    <property type="entry name" value="TRANSCRIPTION TERMINATION FACTOR 2-RELATED"/>
    <property type="match status" value="1"/>
</dbReference>
<dbReference type="Proteomes" id="UP001172102">
    <property type="component" value="Unassembled WGS sequence"/>
</dbReference>
<dbReference type="GO" id="GO:0008094">
    <property type="term" value="F:ATP-dependent activity, acting on DNA"/>
    <property type="evidence" value="ECO:0007669"/>
    <property type="project" value="TreeGrafter"/>
</dbReference>
<keyword evidence="3" id="KW-0547">Nucleotide-binding</keyword>
<feature type="compositionally biased region" description="Acidic residues" evidence="6">
    <location>
        <begin position="2480"/>
        <end position="2491"/>
    </location>
</feature>
<dbReference type="GO" id="GO:0016787">
    <property type="term" value="F:hydrolase activity"/>
    <property type="evidence" value="ECO:0007669"/>
    <property type="project" value="UniProtKB-KW"/>
</dbReference>
<accession>A0AA40A1I3</accession>
<dbReference type="PROSITE" id="PS51194">
    <property type="entry name" value="HELICASE_CTER"/>
    <property type="match status" value="1"/>
</dbReference>
<dbReference type="Gene3D" id="3.40.50.150">
    <property type="entry name" value="Vaccinia Virus protein VP39"/>
    <property type="match status" value="1"/>
</dbReference>
<keyword evidence="5" id="KW-0067">ATP-binding</keyword>
<evidence type="ECO:0000256" key="1">
    <source>
        <dbReference type="ARBA" id="ARBA00022603"/>
    </source>
</evidence>
<comment type="caution">
    <text evidence="8">The sequence shown here is derived from an EMBL/GenBank/DDBJ whole genome shotgun (WGS) entry which is preliminary data.</text>
</comment>
<dbReference type="SUPFAM" id="SSF52540">
    <property type="entry name" value="P-loop containing nucleoside triphosphate hydrolases"/>
    <property type="match status" value="2"/>
</dbReference>
<evidence type="ECO:0000259" key="7">
    <source>
        <dbReference type="PROSITE" id="PS51194"/>
    </source>
</evidence>
<dbReference type="InterPro" id="IPR049730">
    <property type="entry name" value="SNF2/RAD54-like_C"/>
</dbReference>
<keyword evidence="9" id="KW-1185">Reference proteome</keyword>
<dbReference type="InterPro" id="IPR029063">
    <property type="entry name" value="SAM-dependent_MTases_sf"/>
</dbReference>
<evidence type="ECO:0000256" key="4">
    <source>
        <dbReference type="ARBA" id="ARBA00022801"/>
    </source>
</evidence>
<feature type="region of interest" description="Disordered" evidence="6">
    <location>
        <begin position="1"/>
        <end position="30"/>
    </location>
</feature>
<evidence type="ECO:0000256" key="5">
    <source>
        <dbReference type="ARBA" id="ARBA00022840"/>
    </source>
</evidence>
<dbReference type="SUPFAM" id="SSF53335">
    <property type="entry name" value="S-adenosyl-L-methionine-dependent methyltransferases"/>
    <property type="match status" value="1"/>
</dbReference>
<dbReference type="GO" id="GO:0008168">
    <property type="term" value="F:methyltransferase activity"/>
    <property type="evidence" value="ECO:0007669"/>
    <property type="project" value="UniProtKB-KW"/>
</dbReference>
<dbReference type="InterPro" id="IPR000330">
    <property type="entry name" value="SNF2_N"/>
</dbReference>
<feature type="region of interest" description="Disordered" evidence="6">
    <location>
        <begin position="2456"/>
        <end position="2498"/>
    </location>
</feature>
<feature type="region of interest" description="Disordered" evidence="6">
    <location>
        <begin position="1570"/>
        <end position="1647"/>
    </location>
</feature>
<sequence length="2498" mass="278197">MPPKPSEAGASKARKPAAGRAARTTHTNEAGDAAEAVQHTHGAAPVNLKLPPVSSPAAMFEDMVRHLKGDDMDKLCGVGYNLTVATLCSGSDAPIFALRNLEQALGAAVVSPNNKIGEKPFGFSHLYSCEIEPFKQGFIRRNLPAGTLIFRDVLEMALATNGDGKAMTSGGFKAEIPKERPDILFSGCSCVDYSQLNNRLSSADLKIDSLDKHMNEKGMVDIRLDGEFVRDLDAALPLLRLRNTGESARTFFAAMKLFLESRPRAIILENVDGAPWDVYTRVLFPKIGYAARFVKVDSKDYYLPHTRNRGYLVAIDALEIGADRAKDIADEWPAIMESLERGASSPVTDFLSHREDPIAIRARAQLAAAARPNDKEPEWLYSMLRHIAVRNRRGLSDRDNPFSQKEMRCGRITSYRYPMDSWPEFWTKQPARVVDLVDIAIASGLKAKIDFRFKTFVIDASQNVDRCSILRYQQIKDADKERTNAGTIGCITPKGLFIITDQMRPLTGIEAMALQGMPVDDITVSTEKQSELLDLAGNAMTVPVVGAATLALLVASLRVKPRISKTSVATSSSAPLPLPNPIGDPDLDFSPDNAPLFAPLFNTKSTRAMAPQTDGLRDKPMWTSAPGLAEARTPTDLTSEFSGLCTIVTRARRLCFCRTTYVVPSDSREKWLVCQDCGANACTSCESNPKHNFQPASTVPGLQEPYPTSSIDCATVELAEHVPLMIHWKLPADYVDKCLGSSRAKPAYRALVQAVLQAPTYHFDKIMVGEVTTVFYKAIESNARLVLQGDSAMLYIFIGGDFAEREKLFGLVKSEFDAYRLIAHPIARINLRTQASDGVKVYLRDPTRCNLKITMDWQEDPRAVLVKGLTLPQHVTVAPSAAFTAHIAQIEAQVKGVYYRRKDCGTPRDMLHVKASQDNGQPRLFILEDTTKIGNLAHDGFAWTTDKRKIDTHEYREVLLRLNPRIKMDSPEPFNAPVDAFLDGLWVECDPSPLTDSLTHEETHPLELVPKSVLEAAGCHEDCRKPESAAMDPCMLVEISTDLPDFPLPWSTTYLYRSDNMDETGGRCFSRTVPREQRDSFLKLFSRVTAGLQQSRIPPYERSEGDMSHFHGDWIPVKHCEQAVLVPTALFYSAVDNKLVEIPQEAGVFENLHRNLPQAIRISARLERELGYRSQYNEGTTIDDRVRYCAMLLLEMFPSVLPSRALSFLRQAHPTPALGSKALNDHVKTAFKLQLSYKPPVHPVFEVPLTAVTECATANMEGIDVGRAPIILNRLAYKDRFFQPLRADQVPALDWMFLREHCPIPFIKREQEEDVISGLNLRVAGQAEWETDFPYSARGGVVAHEIGYGKTVVMLALIAAQWTHDETYSVAERQNRLDSLWKASLPPNPIPGSRGKKGLTRFFHHLPGTLAIVPSHITTQWKTEAQNYLGLTAEQLLVFTKVQDIGRTPLAKLKKARLIILSSAAFSDPKYMRQLEAISGRNDAGDFRRLSDRALRNLHRGAIMNTRIVLAHYLDRTSRGEESEHVIEHINSVLIPALQEQTMGQIGQYEAERAATKFAGRVGYKNGQSEVEAAQNVDEDVEGGVSAPAPAPAPKTKGKGKGKKAEAKADKEVEPAPKDKGRAKKAEAKTNEESEPAPKAAPKAKAKPSAIGWDVTGLNNLSFARIIWDEYAYDDQQVAVFVEQAAAYSKWLLSGTPPASSLKDVCAAAAKFGVHIARAEPQVTDGLPPQAVGIVYGAGETSPPEKVQSAAHTLKSIDFSLERQKQAILFVQQFYRSNKVEDKTVEIKYYKVPSRMPAVSAVQRFISQAEMKGDDYYNMISHVRELVDITPELRGNSGRGNAGREDGQREKAGRDMAHAFSTMFDCGLDVAHRQGRTVEDLEDSFRDSRDALERHTKLLFDKMMWLKLWIAPYVQAAKEAKKWQESLEEAIVHPTAWVMRMAKAWEKQDFTSFGGEDMFIRDVAVFTRRFPPESTATSAEVGAAVGACERHLHSRVLLYTWIDFYDLDPHHLNGMGKEKLTFLARDLIYLKYRHDRDAPHLNSSTEAVAFMRAALSEAGRDNRVHRPNINELAESDLRKLGGWSNHNLRVYISAWVRAKPQRPNGPDPAGDSMGKTELQDWCRRKNLKFAPSAGAKKLRELRLQFLHGRLGVGHFRDARAPVDLHTDFPIQSKARPVAAEEEEEEEEVDDPVGPYLEELKDATAQLHKTWPDLKAARGEYRFVCQFADLLDQPMHYSEDRLFVAQHGEEHHECDKCGKELDADKNPALFVSCGHMVCSTCQIKMIKGMCNVDQCTTAVAGHPVVNGGKIRPTAFADHNRPEMIAGLIENDIPEDDKVLVFSQYPTMLAALSEEFRARGFGFTNMAGIPDNDPRQPKFVEKFKSGQGGKVMLMDIESETSAGTNLPIANHVIFATSLEHLDDAQRTLHQAIGRAARWGQRKPVYVYFCEKMGSLEVEDWPTKKDAQKNSQENSQENPREDGSDEEMDEDSGEDVIMTDA</sequence>
<gene>
    <name evidence="8" type="ORF">B0H67DRAFT_556266</name>
</gene>
<dbReference type="Pfam" id="PF00176">
    <property type="entry name" value="SNF2-rel_dom"/>
    <property type="match status" value="1"/>
</dbReference>
<feature type="region of interest" description="Disordered" evidence="6">
    <location>
        <begin position="1832"/>
        <end position="1851"/>
    </location>
</feature>
<organism evidence="8 9">
    <name type="scientific">Lasiosphaeris hirsuta</name>
    <dbReference type="NCBI Taxonomy" id="260670"/>
    <lineage>
        <taxon>Eukaryota</taxon>
        <taxon>Fungi</taxon>
        <taxon>Dikarya</taxon>
        <taxon>Ascomycota</taxon>
        <taxon>Pezizomycotina</taxon>
        <taxon>Sordariomycetes</taxon>
        <taxon>Sordariomycetidae</taxon>
        <taxon>Sordariales</taxon>
        <taxon>Lasiosphaeriaceae</taxon>
        <taxon>Lasiosphaeris</taxon>
    </lineage>
</organism>
<dbReference type="CDD" id="cd18793">
    <property type="entry name" value="SF2_C_SNF"/>
    <property type="match status" value="1"/>
</dbReference>
<evidence type="ECO:0000256" key="2">
    <source>
        <dbReference type="ARBA" id="ARBA00022679"/>
    </source>
</evidence>
<name>A0AA40A1I3_9PEZI</name>
<dbReference type="InterPro" id="IPR001650">
    <property type="entry name" value="Helicase_C-like"/>
</dbReference>
<dbReference type="GO" id="GO:0005524">
    <property type="term" value="F:ATP binding"/>
    <property type="evidence" value="ECO:0007669"/>
    <property type="project" value="UniProtKB-KW"/>
</dbReference>
<dbReference type="GO" id="GO:0006281">
    <property type="term" value="P:DNA repair"/>
    <property type="evidence" value="ECO:0007669"/>
    <property type="project" value="TreeGrafter"/>
</dbReference>